<proteinExistence type="predicted"/>
<feature type="transmembrane region" description="Helical" evidence="1">
    <location>
        <begin position="104"/>
        <end position="129"/>
    </location>
</feature>
<keyword evidence="1" id="KW-0472">Membrane</keyword>
<evidence type="ECO:0000313" key="3">
    <source>
        <dbReference type="Proteomes" id="UP001159427"/>
    </source>
</evidence>
<evidence type="ECO:0008006" key="4">
    <source>
        <dbReference type="Google" id="ProtNLM"/>
    </source>
</evidence>
<name>A0ABN8LKV0_9CNID</name>
<dbReference type="Proteomes" id="UP001159427">
    <property type="component" value="Unassembled WGS sequence"/>
</dbReference>
<comment type="caution">
    <text evidence="2">The sequence shown here is derived from an EMBL/GenBank/DDBJ whole genome shotgun (WGS) entry which is preliminary data.</text>
</comment>
<keyword evidence="1" id="KW-0812">Transmembrane</keyword>
<dbReference type="EMBL" id="CALNXI010000034">
    <property type="protein sequence ID" value="CAH3016063.1"/>
    <property type="molecule type" value="Genomic_DNA"/>
</dbReference>
<sequence>MFVNSDTDNAIFIINCTFTSVFCLRREYKDLKSSVLLVLALSDWLSVFSRTLTTLTHDINLWSAAACVCEQPQVLLQTGIFILNLAIIQINTDLSKFSSPKRNSYLHLVLFNAASCVLSRAIIQAIAITLDDSGNNEVAEYVLGVLFLLGIYRTVFLSLDCLYHAYANTENRKTYSLTDHARHADKVVIINI</sequence>
<evidence type="ECO:0000313" key="2">
    <source>
        <dbReference type="EMBL" id="CAH3016063.1"/>
    </source>
</evidence>
<feature type="transmembrane region" description="Helical" evidence="1">
    <location>
        <begin position="141"/>
        <end position="163"/>
    </location>
</feature>
<keyword evidence="1" id="KW-1133">Transmembrane helix</keyword>
<accession>A0ABN8LKV0</accession>
<evidence type="ECO:0000256" key="1">
    <source>
        <dbReference type="SAM" id="Phobius"/>
    </source>
</evidence>
<gene>
    <name evidence="2" type="ORF">PEVE_00025275</name>
</gene>
<organism evidence="2 3">
    <name type="scientific">Porites evermanni</name>
    <dbReference type="NCBI Taxonomy" id="104178"/>
    <lineage>
        <taxon>Eukaryota</taxon>
        <taxon>Metazoa</taxon>
        <taxon>Cnidaria</taxon>
        <taxon>Anthozoa</taxon>
        <taxon>Hexacorallia</taxon>
        <taxon>Scleractinia</taxon>
        <taxon>Fungiina</taxon>
        <taxon>Poritidae</taxon>
        <taxon>Porites</taxon>
    </lineage>
</organism>
<keyword evidence="3" id="KW-1185">Reference proteome</keyword>
<protein>
    <recommendedName>
        <fullName evidence="4">G-protein coupled receptors family 1 profile domain-containing protein</fullName>
    </recommendedName>
</protein>
<reference evidence="2 3" key="1">
    <citation type="submission" date="2022-05" db="EMBL/GenBank/DDBJ databases">
        <authorList>
            <consortium name="Genoscope - CEA"/>
            <person name="William W."/>
        </authorList>
    </citation>
    <scope>NUCLEOTIDE SEQUENCE [LARGE SCALE GENOMIC DNA]</scope>
</reference>